<sequence length="47" mass="5654">MANRVYKHFEEFDLLLQGHPTVTTILAQLSLQFENAKKERDNRFYLQ</sequence>
<name>A0A392SVU7_9FABA</name>
<feature type="non-terminal residue" evidence="1">
    <location>
        <position position="47"/>
    </location>
</feature>
<reference evidence="1 2" key="1">
    <citation type="journal article" date="2018" name="Front. Plant Sci.">
        <title>Red Clover (Trifolium pratense) and Zigzag Clover (T. medium) - A Picture of Genomic Similarities and Differences.</title>
        <authorList>
            <person name="Dluhosova J."/>
            <person name="Istvanek J."/>
            <person name="Nedelnik J."/>
            <person name="Repkova J."/>
        </authorList>
    </citation>
    <scope>NUCLEOTIDE SEQUENCE [LARGE SCALE GENOMIC DNA]</scope>
    <source>
        <strain evidence="2">cv. 10/8</strain>
        <tissue evidence="1">Leaf</tissue>
    </source>
</reference>
<proteinExistence type="predicted"/>
<dbReference type="AlphaFoldDB" id="A0A392SVU7"/>
<organism evidence="1 2">
    <name type="scientific">Trifolium medium</name>
    <dbReference type="NCBI Taxonomy" id="97028"/>
    <lineage>
        <taxon>Eukaryota</taxon>
        <taxon>Viridiplantae</taxon>
        <taxon>Streptophyta</taxon>
        <taxon>Embryophyta</taxon>
        <taxon>Tracheophyta</taxon>
        <taxon>Spermatophyta</taxon>
        <taxon>Magnoliopsida</taxon>
        <taxon>eudicotyledons</taxon>
        <taxon>Gunneridae</taxon>
        <taxon>Pentapetalae</taxon>
        <taxon>rosids</taxon>
        <taxon>fabids</taxon>
        <taxon>Fabales</taxon>
        <taxon>Fabaceae</taxon>
        <taxon>Papilionoideae</taxon>
        <taxon>50 kb inversion clade</taxon>
        <taxon>NPAAA clade</taxon>
        <taxon>Hologalegina</taxon>
        <taxon>IRL clade</taxon>
        <taxon>Trifolieae</taxon>
        <taxon>Trifolium</taxon>
    </lineage>
</organism>
<dbReference type="EMBL" id="LXQA010455594">
    <property type="protein sequence ID" value="MCI52961.1"/>
    <property type="molecule type" value="Genomic_DNA"/>
</dbReference>
<accession>A0A392SVU7</accession>
<dbReference type="Proteomes" id="UP000265520">
    <property type="component" value="Unassembled WGS sequence"/>
</dbReference>
<keyword evidence="2" id="KW-1185">Reference proteome</keyword>
<protein>
    <submittedName>
        <fullName evidence="1">Uncharacterized protein</fullName>
    </submittedName>
</protein>
<evidence type="ECO:0000313" key="2">
    <source>
        <dbReference type="Proteomes" id="UP000265520"/>
    </source>
</evidence>
<evidence type="ECO:0000313" key="1">
    <source>
        <dbReference type="EMBL" id="MCI52961.1"/>
    </source>
</evidence>
<comment type="caution">
    <text evidence="1">The sequence shown here is derived from an EMBL/GenBank/DDBJ whole genome shotgun (WGS) entry which is preliminary data.</text>
</comment>